<dbReference type="PANTHER" id="PTHR33973">
    <property type="entry name" value="OS07G0153300 PROTEIN"/>
    <property type="match status" value="1"/>
</dbReference>
<dbReference type="EMBL" id="CP097463">
    <property type="protein sequence ID" value="WAX55788.1"/>
    <property type="molecule type" value="Genomic_DNA"/>
</dbReference>
<evidence type="ECO:0000313" key="2">
    <source>
        <dbReference type="Proteomes" id="UP001164693"/>
    </source>
</evidence>
<reference evidence="1" key="1">
    <citation type="submission" date="2022-05" db="EMBL/GenBank/DDBJ databases">
        <title>Jatrophihabitans sp. SB3-54 whole genome sequence.</title>
        <authorList>
            <person name="Suh M.K."/>
            <person name="Eom M.K."/>
            <person name="Kim J.S."/>
            <person name="Kim H.S."/>
            <person name="Do H.E."/>
            <person name="Shin Y.K."/>
            <person name="Lee J.-S."/>
        </authorList>
    </citation>
    <scope>NUCLEOTIDE SEQUENCE</scope>
    <source>
        <strain evidence="1">SB3-54</strain>
    </source>
</reference>
<dbReference type="Proteomes" id="UP001164693">
    <property type="component" value="Chromosome"/>
</dbReference>
<accession>A0ABY7JTX8</accession>
<proteinExistence type="predicted"/>
<sequence length="256" mass="28458">MTAALPPLPALAVGTVRHIRRTPLHNTFTHRHYQWLVDLDALPDLGPLRPLARFDARDHLDGGQAGGIGGDLRRLLARHDRPVRPGDRLLMLTHARVLGHVFNSLTVYWVLGQDARSRTAVLEVHNTYGSRQAYLLDLDDRGRARTAKALYVSPFNGVEGEYAVRLQLSADELGVVVGLDVDSERVLTASTRARLVPATRRQVVRTALWHLPMPLREAVLIRLHGIGLWRRGLAIQPRPEARAGCPVQVSSVLERA</sequence>
<dbReference type="PANTHER" id="PTHR33973:SF4">
    <property type="entry name" value="OS07G0153300 PROTEIN"/>
    <property type="match status" value="1"/>
</dbReference>
<keyword evidence="2" id="KW-1185">Reference proteome</keyword>
<protein>
    <submittedName>
        <fullName evidence="1">DUF1365 domain-containing protein</fullName>
    </submittedName>
</protein>
<name>A0ABY7JTX8_9ACTN</name>
<dbReference type="Pfam" id="PF07103">
    <property type="entry name" value="DUF1365"/>
    <property type="match status" value="1"/>
</dbReference>
<evidence type="ECO:0000313" key="1">
    <source>
        <dbReference type="EMBL" id="WAX55788.1"/>
    </source>
</evidence>
<dbReference type="InterPro" id="IPR010775">
    <property type="entry name" value="DUF1365"/>
</dbReference>
<organism evidence="1 2">
    <name type="scientific">Jatrophihabitans cynanchi</name>
    <dbReference type="NCBI Taxonomy" id="2944128"/>
    <lineage>
        <taxon>Bacteria</taxon>
        <taxon>Bacillati</taxon>
        <taxon>Actinomycetota</taxon>
        <taxon>Actinomycetes</taxon>
        <taxon>Jatrophihabitantales</taxon>
        <taxon>Jatrophihabitantaceae</taxon>
        <taxon>Jatrophihabitans</taxon>
    </lineage>
</organism>
<gene>
    <name evidence="1" type="ORF">M6B22_14725</name>
</gene>